<dbReference type="Gene3D" id="1.25.40.10">
    <property type="entry name" value="Tetratricopeptide repeat domain"/>
    <property type="match status" value="1"/>
</dbReference>
<dbReference type="Ensembl" id="ENSCMMT00000000322.1">
    <property type="protein sequence ID" value="ENSCMMP00000000273.1"/>
    <property type="gene ID" value="ENSCMMG00000000223.1"/>
</dbReference>
<name>A0A8C3B459_CAIMO</name>
<dbReference type="PANTHER" id="PTHR31919:SF1">
    <property type="entry name" value="ZINC FINGERS AND HOMEOBOXES PROTEIN 1, ISOFORM 2"/>
    <property type="match status" value="1"/>
</dbReference>
<feature type="compositionally biased region" description="Polar residues" evidence="1">
    <location>
        <begin position="382"/>
        <end position="400"/>
    </location>
</feature>
<feature type="compositionally biased region" description="Basic and acidic residues" evidence="1">
    <location>
        <begin position="408"/>
        <end position="419"/>
    </location>
</feature>
<proteinExistence type="predicted"/>
<sequence>MDGDSTTSLGNPSQCLTALAEQKCLLISSLNLPWHNLRPFPLVLSLVTCEQRPTPSSPHLPFRQLQRAMRHPLSLLFPRPTTPSSFSLPSHSVALPEGLSAASATPYSCLRAPQPHSALPKMAAAPPQTLPGPGRGSAAAGRPGGSRSGLLSAAMEAATEPLLGCEFAESLFSGGRERGKGGGSGQPYSAKRCEPRWFCGETGGEEDAEMVTGNKFRADLAYRERQFEKSLREYSSCLLLLPPGNVAMRRDVQEGQARCLSQLGRHEEALDIAEKMRSGATNTDHLTTVLSLQLAIYQGLKNVEKELLCLQQLICLHPFNPWYWKLLAEAYTSLLGSLSPLHVPETNTNGSEEVGVSDSHSKIPSGREMQLSGSQREGLGSSFATKSEDTGTCSSSQAENETLCASHAPERKDKGKEGASEAWEQSVPKEVGIKACASFIRARLLLQLTQSQQASFALESNLRSQKEIDDKVAWFGLTPTSLLLLSKVMGADLIPEKLKEEFQGEVKCIGSSALASLVTASASEFETKWFGELRGGLCHSDRQLCQESHIPPLAT</sequence>
<organism evidence="2 3">
    <name type="scientific">Cairina moschata</name>
    <name type="common">Muscovy duck</name>
    <dbReference type="NCBI Taxonomy" id="8855"/>
    <lineage>
        <taxon>Eukaryota</taxon>
        <taxon>Metazoa</taxon>
        <taxon>Chordata</taxon>
        <taxon>Craniata</taxon>
        <taxon>Vertebrata</taxon>
        <taxon>Euteleostomi</taxon>
        <taxon>Archelosauria</taxon>
        <taxon>Archosauria</taxon>
        <taxon>Dinosauria</taxon>
        <taxon>Saurischia</taxon>
        <taxon>Theropoda</taxon>
        <taxon>Coelurosauria</taxon>
        <taxon>Aves</taxon>
        <taxon>Neognathae</taxon>
        <taxon>Galloanserae</taxon>
        <taxon>Anseriformes</taxon>
        <taxon>Anatidae</taxon>
        <taxon>Anatinae</taxon>
        <taxon>Cairina</taxon>
    </lineage>
</organism>
<evidence type="ECO:0000313" key="3">
    <source>
        <dbReference type="Proteomes" id="UP000694556"/>
    </source>
</evidence>
<accession>A0A8C3B459</accession>
<keyword evidence="3" id="KW-1185">Reference proteome</keyword>
<evidence type="ECO:0000256" key="1">
    <source>
        <dbReference type="SAM" id="MobiDB-lite"/>
    </source>
</evidence>
<evidence type="ECO:0000313" key="2">
    <source>
        <dbReference type="Ensembl" id="ENSCMMP00000000273.1"/>
    </source>
</evidence>
<dbReference type="PANTHER" id="PTHR31919">
    <property type="entry name" value="ZINC FINGERS AND HOMEOBOXES PROTEIN 1, ISOFORM 2"/>
    <property type="match status" value="1"/>
</dbReference>
<reference evidence="2" key="1">
    <citation type="submission" date="2018-09" db="EMBL/GenBank/DDBJ databases">
        <title>Common duck and Muscovy duck high density SNP chip.</title>
        <authorList>
            <person name="Vignal A."/>
            <person name="Thebault N."/>
            <person name="Warren W.C."/>
        </authorList>
    </citation>
    <scope>NUCLEOTIDE SEQUENCE [LARGE SCALE GENOMIC DNA]</scope>
</reference>
<reference evidence="2" key="3">
    <citation type="submission" date="2025-09" db="UniProtKB">
        <authorList>
            <consortium name="Ensembl"/>
        </authorList>
    </citation>
    <scope>IDENTIFICATION</scope>
</reference>
<dbReference type="Proteomes" id="UP000694556">
    <property type="component" value="Chromosome 2"/>
</dbReference>
<protein>
    <submittedName>
        <fullName evidence="2">Uncharacterized protein</fullName>
    </submittedName>
</protein>
<feature type="region of interest" description="Disordered" evidence="1">
    <location>
        <begin position="346"/>
        <end position="424"/>
    </location>
</feature>
<feature type="region of interest" description="Disordered" evidence="1">
    <location>
        <begin position="118"/>
        <end position="147"/>
    </location>
</feature>
<dbReference type="InterPro" id="IPR011990">
    <property type="entry name" value="TPR-like_helical_dom_sf"/>
</dbReference>
<dbReference type="SUPFAM" id="SSF48452">
    <property type="entry name" value="TPR-like"/>
    <property type="match status" value="1"/>
</dbReference>
<dbReference type="Pfam" id="PF17826">
    <property type="entry name" value="DUF5588"/>
    <property type="match status" value="1"/>
</dbReference>
<dbReference type="AlphaFoldDB" id="A0A8C3B459"/>
<dbReference type="InterPro" id="IPR041404">
    <property type="entry name" value="DUF5588"/>
</dbReference>
<reference evidence="2" key="2">
    <citation type="submission" date="2025-08" db="UniProtKB">
        <authorList>
            <consortium name="Ensembl"/>
        </authorList>
    </citation>
    <scope>IDENTIFICATION</scope>
</reference>